<accession>A0A556RA82</accession>
<dbReference type="Pfam" id="PF14253">
    <property type="entry name" value="AbiH"/>
    <property type="match status" value="1"/>
</dbReference>
<evidence type="ECO:0000313" key="1">
    <source>
        <dbReference type="EMBL" id="TSJ85767.1"/>
    </source>
</evidence>
<organism evidence="1 2">
    <name type="scientific">Bifidobacterium asteroides</name>
    <dbReference type="NCBI Taxonomy" id="1684"/>
    <lineage>
        <taxon>Bacteria</taxon>
        <taxon>Bacillati</taxon>
        <taxon>Actinomycetota</taxon>
        <taxon>Actinomycetes</taxon>
        <taxon>Bifidobacteriales</taxon>
        <taxon>Bifidobacteriaceae</taxon>
        <taxon>Bifidobacterium</taxon>
    </lineage>
</organism>
<gene>
    <name evidence="1" type="ORF">FPK29_05290</name>
</gene>
<proteinExistence type="predicted"/>
<dbReference type="EMBL" id="VMHJ01000002">
    <property type="protein sequence ID" value="TSJ85767.1"/>
    <property type="molecule type" value="Genomic_DNA"/>
</dbReference>
<evidence type="ECO:0000313" key="2">
    <source>
        <dbReference type="Proteomes" id="UP000317536"/>
    </source>
</evidence>
<protein>
    <recommendedName>
        <fullName evidence="3">Bacteriophage abortive infection AbiH</fullName>
    </recommendedName>
</protein>
<dbReference type="Proteomes" id="UP000317536">
    <property type="component" value="Unassembled WGS sequence"/>
</dbReference>
<reference evidence="1 2" key="1">
    <citation type="submission" date="2019-07" db="EMBL/GenBank/DDBJ databases">
        <title>Bifidobacterium asteroides genomes.</title>
        <authorList>
            <person name="Zheng H."/>
        </authorList>
    </citation>
    <scope>NUCLEOTIDE SEQUENCE [LARGE SCALE GENOMIC DNA]</scope>
    <source>
        <strain evidence="1 2">W8111</strain>
    </source>
</reference>
<name>A0A556RA82_9BIFI</name>
<comment type="caution">
    <text evidence="1">The sequence shown here is derived from an EMBL/GenBank/DDBJ whole genome shotgun (WGS) entry which is preliminary data.</text>
</comment>
<dbReference type="InterPro" id="IPR025935">
    <property type="entry name" value="AbiH"/>
</dbReference>
<dbReference type="AlphaFoldDB" id="A0A556RA82"/>
<sequence>MSWQICRQRSEVMSVPDQLVILGNGFDLQCGLASSFGDFEKPRKSLIEDLIEKHSTNQSRADTSGELVTYPDDRKERQEASLAADIWAAGITVWDLILIADEQIRTWYDVEACIRDWLLKDPEWGDQFPEQNNFHALKYQYARYQKALVSDSYHNSDEIVILHHYSDDDCFSQMPMNEQVSKLLFKWYACSSDANSIMRVLMQELHRLETAFSRYMKNVAESNENYRSRACLLLEQLMNDQLNDYNSLLTNNTYKIGGDISFGDISFGDSFNNVRILDFNYTNPITDIKPAPTLSNIHGNIHGGDIIFGIDSNSVDIDDSNYPGLVKFTKTYRLMALGKDSKTKLVHPHVSGQPGSETSIIKFFGHSLGDPDYSYFQAIFDEVDLYGSDTRLVFYYNQNRLNENKDDKKSKNTTSENAQEEMFEKVNRLITTYGQTLDNKDHGRNLMHKLLLENRLQVVQAPV</sequence>
<evidence type="ECO:0008006" key="3">
    <source>
        <dbReference type="Google" id="ProtNLM"/>
    </source>
</evidence>